<organism evidence="15 16">
    <name type="scientific">Nematostella vectensis</name>
    <name type="common">Starlet sea anemone</name>
    <dbReference type="NCBI Taxonomy" id="45351"/>
    <lineage>
        <taxon>Eukaryota</taxon>
        <taxon>Metazoa</taxon>
        <taxon>Cnidaria</taxon>
        <taxon>Anthozoa</taxon>
        <taxon>Hexacorallia</taxon>
        <taxon>Actiniaria</taxon>
        <taxon>Edwardsiidae</taxon>
        <taxon>Nematostella</taxon>
    </lineage>
</organism>
<dbReference type="Gene3D" id="3.30.200.20">
    <property type="entry name" value="Phosphorylase Kinase, domain 1"/>
    <property type="match status" value="1"/>
</dbReference>
<feature type="domain" description="Protein kinase" evidence="14">
    <location>
        <begin position="27"/>
        <end position="280"/>
    </location>
</feature>
<dbReference type="InParanoid" id="A7RV75"/>
<dbReference type="HOGENOM" id="CLU_000288_2_2_1"/>
<dbReference type="eggNOG" id="KOG0577">
    <property type="taxonomic scope" value="Eukaryota"/>
</dbReference>
<dbReference type="PANTHER" id="PTHR47167:SF4">
    <property type="entry name" value="SERINE_THREONINE-PROTEIN KINASE TAO"/>
    <property type="match status" value="1"/>
</dbReference>
<dbReference type="STRING" id="45351.A7RV75"/>
<dbReference type="GO" id="GO:0005524">
    <property type="term" value="F:ATP binding"/>
    <property type="evidence" value="ECO:0007669"/>
    <property type="project" value="UniProtKB-UniRule"/>
</dbReference>
<feature type="binding site" evidence="11">
    <location>
        <position position="57"/>
    </location>
    <ligand>
        <name>ATP</name>
        <dbReference type="ChEBI" id="CHEBI:30616"/>
    </ligand>
</feature>
<accession>A7RV75</accession>
<reference evidence="15 16" key="1">
    <citation type="journal article" date="2007" name="Science">
        <title>Sea anemone genome reveals ancestral eumetazoan gene repertoire and genomic organization.</title>
        <authorList>
            <person name="Putnam N.H."/>
            <person name="Srivastava M."/>
            <person name="Hellsten U."/>
            <person name="Dirks B."/>
            <person name="Chapman J."/>
            <person name="Salamov A."/>
            <person name="Terry A."/>
            <person name="Shapiro H."/>
            <person name="Lindquist E."/>
            <person name="Kapitonov V.V."/>
            <person name="Jurka J."/>
            <person name="Genikhovich G."/>
            <person name="Grigoriev I.V."/>
            <person name="Lucas S.M."/>
            <person name="Steele R.E."/>
            <person name="Finnerty J.R."/>
            <person name="Technau U."/>
            <person name="Martindale M.Q."/>
            <person name="Rokhsar D.S."/>
        </authorList>
    </citation>
    <scope>NUCLEOTIDE SEQUENCE [LARGE SCALE GENOMIC DNA]</scope>
    <source>
        <strain evidence="16">CH2 X CH6</strain>
    </source>
</reference>
<dbReference type="FunCoup" id="A7RV75">
    <property type="interactions" value="644"/>
</dbReference>
<dbReference type="FunFam" id="3.30.200.20:FF:000029">
    <property type="entry name" value="Serine/threonine-protein kinase TAO2, putative"/>
    <property type="match status" value="1"/>
</dbReference>
<dbReference type="Pfam" id="PF00069">
    <property type="entry name" value="Pkinase"/>
    <property type="match status" value="1"/>
</dbReference>
<evidence type="ECO:0000256" key="5">
    <source>
        <dbReference type="ARBA" id="ARBA00022741"/>
    </source>
</evidence>
<dbReference type="FunFam" id="1.10.510.10:FF:000030">
    <property type="entry name" value="Serine/threonine-protein kinase TAO2, putative"/>
    <property type="match status" value="1"/>
</dbReference>
<dbReference type="PhylomeDB" id="A7RV75"/>
<dbReference type="GO" id="GO:0004674">
    <property type="term" value="F:protein serine/threonine kinase activity"/>
    <property type="evidence" value="ECO:0000318"/>
    <property type="project" value="GO_Central"/>
</dbReference>
<evidence type="ECO:0000256" key="8">
    <source>
        <dbReference type="ARBA" id="ARBA00023054"/>
    </source>
</evidence>
<keyword evidence="5 11" id="KW-0547">Nucleotide-binding</keyword>
<dbReference type="InterPro" id="IPR017441">
    <property type="entry name" value="Protein_kinase_ATP_BS"/>
</dbReference>
<evidence type="ECO:0000256" key="9">
    <source>
        <dbReference type="ARBA" id="ARBA00047899"/>
    </source>
</evidence>
<feature type="region of interest" description="Disordered" evidence="13">
    <location>
        <begin position="856"/>
        <end position="900"/>
    </location>
</feature>
<evidence type="ECO:0000256" key="12">
    <source>
        <dbReference type="SAM" id="Coils"/>
    </source>
</evidence>
<dbReference type="InterPro" id="IPR051234">
    <property type="entry name" value="TAO_STE20_kinase"/>
</dbReference>
<keyword evidence="7 11" id="KW-0067">ATP-binding</keyword>
<dbReference type="EC" id="2.7.11.1" evidence="2"/>
<evidence type="ECO:0000256" key="10">
    <source>
        <dbReference type="ARBA" id="ARBA00048679"/>
    </source>
</evidence>
<evidence type="ECO:0000256" key="6">
    <source>
        <dbReference type="ARBA" id="ARBA00022777"/>
    </source>
</evidence>
<dbReference type="SUPFAM" id="SSF56112">
    <property type="entry name" value="Protein kinase-like (PK-like)"/>
    <property type="match status" value="1"/>
</dbReference>
<feature type="coiled-coil region" evidence="12">
    <location>
        <begin position="439"/>
        <end position="521"/>
    </location>
</feature>
<name>A7RV75_NEMVE</name>
<evidence type="ECO:0000313" key="16">
    <source>
        <dbReference type="Proteomes" id="UP000001593"/>
    </source>
</evidence>
<dbReference type="PROSITE" id="PS50011">
    <property type="entry name" value="PROTEIN_KINASE_DOM"/>
    <property type="match status" value="1"/>
</dbReference>
<evidence type="ECO:0000256" key="4">
    <source>
        <dbReference type="ARBA" id="ARBA00022679"/>
    </source>
</evidence>
<evidence type="ECO:0000256" key="11">
    <source>
        <dbReference type="PROSITE-ProRule" id="PRU10141"/>
    </source>
</evidence>
<dbReference type="InterPro" id="IPR000719">
    <property type="entry name" value="Prot_kinase_dom"/>
</dbReference>
<evidence type="ECO:0000256" key="1">
    <source>
        <dbReference type="ARBA" id="ARBA00008874"/>
    </source>
</evidence>
<evidence type="ECO:0000256" key="13">
    <source>
        <dbReference type="SAM" id="MobiDB-lite"/>
    </source>
</evidence>
<dbReference type="Proteomes" id="UP000001593">
    <property type="component" value="Unassembled WGS sequence"/>
</dbReference>
<feature type="compositionally biased region" description="Polar residues" evidence="13">
    <location>
        <begin position="390"/>
        <end position="400"/>
    </location>
</feature>
<dbReference type="PROSITE" id="PS00107">
    <property type="entry name" value="PROTEIN_KINASE_ATP"/>
    <property type="match status" value="1"/>
</dbReference>
<keyword evidence="6" id="KW-0418">Kinase</keyword>
<feature type="compositionally biased region" description="Low complexity" evidence="13">
    <location>
        <begin position="362"/>
        <end position="377"/>
    </location>
</feature>
<evidence type="ECO:0000256" key="3">
    <source>
        <dbReference type="ARBA" id="ARBA00022527"/>
    </source>
</evidence>
<dbReference type="GO" id="GO:0043408">
    <property type="term" value="P:regulation of MAPK cascade"/>
    <property type="evidence" value="ECO:0000318"/>
    <property type="project" value="GO_Central"/>
</dbReference>
<dbReference type="GO" id="GO:0000165">
    <property type="term" value="P:MAPK cascade"/>
    <property type="evidence" value="ECO:0000318"/>
    <property type="project" value="GO_Central"/>
</dbReference>
<dbReference type="OMA" id="QKKEYKH"/>
<sequence length="900" mass="104918">MPSVKGSLTRNAEYAGLFDDHDPEKIYADLREIGHGSFGAVYYARNVRTNEVVAIKKMSYSGKQSQEKWQDIVKEVKFLKQCNHRNTISYKACHIKEHTAWLVMEYCLGSASDILEVHKKPLQELEIAAICADSLQGLHYLHSHEKIHRDVKAGNVLLTEDGTVKLADFGSAALCSPANSFVGTPYWMAPEVILAMDEGQYDGKVDIWSLGITCIELAERKPPLFNMNAMSALYHIAQNDPPSLSTDGWSQDFIKFVQLCLQKHPLDRPDAEQLIKHCFVSQKRPPNIIKDLIRRTKAAVRALDNMNYRKMKKMIMSEAPGDVSESEGASDADSLSQFKDDEQQGADSDPHGNKQLSVKSYTSGVSVESSHNSSTESLPGTESESDRETATPSSPTSFSQHAHKIREEDDRFATIRPQNVIARQLQEHRSGADQMHDQLLVYKRMRQNHQRQLQQLENKLQAEMNDHRRQLDKEYDQMVHQFEKELDKLRTRHKAEVEQKVKQMQSDEKKLLRHIRDQQENEMKVFSSKQKAEYKAAKLQFKRDQANRSLYQGRKDNFSATQSRILQQKVQSHKEYLRLELRKFRRDQLVQRHALEKALIAEEMNKLEAQKEQSHQMLIRHHECTQELEFKHLAALHKLRREQQQHQHQTEWTNQMEYNKQAELELRKKHLSELKQQPKTLKQHEIRIKKQYRDAIRIQTLQYKALQKQILERTPRDQHKDMIKQFREDRMRKMADLAVQYDQSIAEMLQRQTLRLDEVQLKEQEEFRQKLQGEQELLSAYQSKQAMQLKAQHEREEKELQDKVSVRRALLEEKMMQETERLREMREQKQAILQSRQERELEDFDSNADIETLSTASWKQRSVTSMSSLSNLSTESTTSSRGSTQSRPSENNGTLLQQSS</sequence>
<feature type="coiled-coil region" evidence="12">
    <location>
        <begin position="783"/>
        <end position="835"/>
    </location>
</feature>
<dbReference type="GO" id="GO:0048812">
    <property type="term" value="P:neuron projection morphogenesis"/>
    <property type="evidence" value="ECO:0000318"/>
    <property type="project" value="GO_Central"/>
</dbReference>
<dbReference type="PANTHER" id="PTHR47167">
    <property type="entry name" value="SERINE/THREONINE-PROTEIN KINASE TAO1-LIKE PROTEIN"/>
    <property type="match status" value="1"/>
</dbReference>
<dbReference type="SMART" id="SM00220">
    <property type="entry name" value="S_TKc"/>
    <property type="match status" value="1"/>
</dbReference>
<keyword evidence="16" id="KW-1185">Reference proteome</keyword>
<keyword evidence="3" id="KW-0723">Serine/threonine-protein kinase</keyword>
<dbReference type="CDD" id="cd06607">
    <property type="entry name" value="STKc_TAO"/>
    <property type="match status" value="1"/>
</dbReference>
<evidence type="ECO:0000256" key="2">
    <source>
        <dbReference type="ARBA" id="ARBA00012513"/>
    </source>
</evidence>
<gene>
    <name evidence="15" type="ORF">NEMVEDRAFT_v1g182331</name>
</gene>
<keyword evidence="8 12" id="KW-0175">Coiled coil</keyword>
<keyword evidence="4" id="KW-0808">Transferase</keyword>
<evidence type="ECO:0000256" key="7">
    <source>
        <dbReference type="ARBA" id="ARBA00022840"/>
    </source>
</evidence>
<feature type="compositionally biased region" description="Basic and acidic residues" evidence="13">
    <location>
        <begin position="338"/>
        <end position="352"/>
    </location>
</feature>
<dbReference type="EMBL" id="DS469543">
    <property type="protein sequence ID" value="EDO44592.1"/>
    <property type="molecule type" value="Genomic_DNA"/>
</dbReference>
<comment type="catalytic activity">
    <reaction evidence="10">
        <text>L-seryl-[protein] + ATP = O-phospho-L-seryl-[protein] + ADP + H(+)</text>
        <dbReference type="Rhea" id="RHEA:17989"/>
        <dbReference type="Rhea" id="RHEA-COMP:9863"/>
        <dbReference type="Rhea" id="RHEA-COMP:11604"/>
        <dbReference type="ChEBI" id="CHEBI:15378"/>
        <dbReference type="ChEBI" id="CHEBI:29999"/>
        <dbReference type="ChEBI" id="CHEBI:30616"/>
        <dbReference type="ChEBI" id="CHEBI:83421"/>
        <dbReference type="ChEBI" id="CHEBI:456216"/>
        <dbReference type="EC" id="2.7.11.1"/>
    </reaction>
</comment>
<comment type="similarity">
    <text evidence="1">Belongs to the protein kinase superfamily. STE Ser/Thr protein kinase family. STE20 subfamily.</text>
</comment>
<dbReference type="AlphaFoldDB" id="A7RV75"/>
<feature type="region of interest" description="Disordered" evidence="13">
    <location>
        <begin position="319"/>
        <end position="414"/>
    </location>
</feature>
<feature type="compositionally biased region" description="Low complexity" evidence="13">
    <location>
        <begin position="862"/>
        <end position="890"/>
    </location>
</feature>
<comment type="catalytic activity">
    <reaction evidence="9">
        <text>L-threonyl-[protein] + ATP = O-phospho-L-threonyl-[protein] + ADP + H(+)</text>
        <dbReference type="Rhea" id="RHEA:46608"/>
        <dbReference type="Rhea" id="RHEA-COMP:11060"/>
        <dbReference type="Rhea" id="RHEA-COMP:11605"/>
        <dbReference type="ChEBI" id="CHEBI:15378"/>
        <dbReference type="ChEBI" id="CHEBI:30013"/>
        <dbReference type="ChEBI" id="CHEBI:30616"/>
        <dbReference type="ChEBI" id="CHEBI:61977"/>
        <dbReference type="ChEBI" id="CHEBI:456216"/>
        <dbReference type="EC" id="2.7.11.1"/>
    </reaction>
</comment>
<feature type="compositionally biased region" description="Polar residues" evidence="13">
    <location>
        <begin position="891"/>
        <end position="900"/>
    </location>
</feature>
<dbReference type="InterPro" id="IPR011009">
    <property type="entry name" value="Kinase-like_dom_sf"/>
</dbReference>
<evidence type="ECO:0000313" key="15">
    <source>
        <dbReference type="EMBL" id="EDO44592.1"/>
    </source>
</evidence>
<proteinExistence type="inferred from homology"/>
<dbReference type="Gene3D" id="1.10.510.10">
    <property type="entry name" value="Transferase(Phosphotransferase) domain 1"/>
    <property type="match status" value="1"/>
</dbReference>
<dbReference type="GO" id="GO:0005737">
    <property type="term" value="C:cytoplasm"/>
    <property type="evidence" value="ECO:0000318"/>
    <property type="project" value="GO_Central"/>
</dbReference>
<evidence type="ECO:0000259" key="14">
    <source>
        <dbReference type="PROSITE" id="PS50011"/>
    </source>
</evidence>
<protein>
    <recommendedName>
        <fullName evidence="2">non-specific serine/threonine protein kinase</fullName>
        <ecNumber evidence="2">2.7.11.1</ecNumber>
    </recommendedName>
</protein>